<dbReference type="InterPro" id="IPR014150">
    <property type="entry name" value="Conjugal_tfr_TrbL"/>
</dbReference>
<dbReference type="NCBIfam" id="TIGR02783">
    <property type="entry name" value="TrbL_P"/>
    <property type="match status" value="1"/>
</dbReference>
<evidence type="ECO:0000256" key="3">
    <source>
        <dbReference type="ARBA" id="ARBA00023136"/>
    </source>
</evidence>
<dbReference type="Pfam" id="PF04610">
    <property type="entry name" value="TrbL"/>
    <property type="match status" value="1"/>
</dbReference>
<feature type="transmembrane region" description="Helical" evidence="5">
    <location>
        <begin position="232"/>
        <end position="250"/>
    </location>
</feature>
<feature type="region of interest" description="Disordered" evidence="4">
    <location>
        <begin position="384"/>
        <end position="411"/>
    </location>
</feature>
<dbReference type="AlphaFoldDB" id="A0A644TGY9"/>
<feature type="transmembrane region" description="Helical" evidence="5">
    <location>
        <begin position="192"/>
        <end position="211"/>
    </location>
</feature>
<keyword evidence="3 5" id="KW-0472">Membrane</keyword>
<feature type="transmembrane region" description="Helical" evidence="5">
    <location>
        <begin position="168"/>
        <end position="186"/>
    </location>
</feature>
<feature type="transmembrane region" description="Helical" evidence="5">
    <location>
        <begin position="105"/>
        <end position="125"/>
    </location>
</feature>
<evidence type="ECO:0000256" key="5">
    <source>
        <dbReference type="SAM" id="Phobius"/>
    </source>
</evidence>
<accession>A0A644TGY9</accession>
<keyword evidence="2 5" id="KW-1133">Transmembrane helix</keyword>
<keyword evidence="1 5" id="KW-0812">Transmembrane</keyword>
<reference evidence="6" key="1">
    <citation type="submission" date="2019-08" db="EMBL/GenBank/DDBJ databases">
        <authorList>
            <person name="Kucharzyk K."/>
            <person name="Murdoch R.W."/>
            <person name="Higgins S."/>
            <person name="Loffler F."/>
        </authorList>
    </citation>
    <scope>NUCLEOTIDE SEQUENCE</scope>
</reference>
<evidence type="ECO:0000256" key="2">
    <source>
        <dbReference type="ARBA" id="ARBA00022989"/>
    </source>
</evidence>
<name>A0A644TGY9_9ZZZZ</name>
<dbReference type="InterPro" id="IPR007688">
    <property type="entry name" value="Conjugal_tfr_TrbL/VirB6"/>
</dbReference>
<protein>
    <recommendedName>
        <fullName evidence="7">P-type conjugative transfer protein TrbL</fullName>
    </recommendedName>
</protein>
<proteinExistence type="predicted"/>
<evidence type="ECO:0000256" key="4">
    <source>
        <dbReference type="SAM" id="MobiDB-lite"/>
    </source>
</evidence>
<evidence type="ECO:0008006" key="7">
    <source>
        <dbReference type="Google" id="ProtNLM"/>
    </source>
</evidence>
<sequence>MTLIAFQNYQEQKQKTLTNNLKKGILLKCLFLMFLFTNSAFAIEDSNSILFLIQNGLKNWIPIVKTACLYVFFALATINLVWTFGMMTLRGFELGEFLAELVKKIMYIGIFLFFFNVDYWLTILFDSFSELAINVSGGIEITPNNIIGKSIDIVLLILASLDISAESFFKIIAGIIILIAFVFMAIDLLIVYIKFYLLNIVAFFALALGGLEHFKQIGLNPILTAVKVGVELFLIKALMALAITSIQIAFNQLSEKITFDLILQTLVMSMIFAVITKIVPILIEATFQGAIGDSSGASSGFKAVATMTGGMMMGTVAGTIGATRAMKAASSLHFAEGGKGGMDAVKGMARNLTNSAIEHWTENTTKGRTSNQMANRLQSKVENIFSKQESGEISGAGKATTEPYQSGIDKG</sequence>
<feature type="transmembrane region" description="Helical" evidence="5">
    <location>
        <begin position="25"/>
        <end position="43"/>
    </location>
</feature>
<dbReference type="GO" id="GO:0030255">
    <property type="term" value="P:protein secretion by the type IV secretion system"/>
    <property type="evidence" value="ECO:0007669"/>
    <property type="project" value="InterPro"/>
</dbReference>
<organism evidence="6">
    <name type="scientific">bioreactor metagenome</name>
    <dbReference type="NCBI Taxonomy" id="1076179"/>
    <lineage>
        <taxon>unclassified sequences</taxon>
        <taxon>metagenomes</taxon>
        <taxon>ecological metagenomes</taxon>
    </lineage>
</organism>
<comment type="caution">
    <text evidence="6">The sequence shown here is derived from an EMBL/GenBank/DDBJ whole genome shotgun (WGS) entry which is preliminary data.</text>
</comment>
<dbReference type="EMBL" id="VSSQ01000031">
    <property type="protein sequence ID" value="MPL66258.1"/>
    <property type="molecule type" value="Genomic_DNA"/>
</dbReference>
<feature type="transmembrane region" description="Helical" evidence="5">
    <location>
        <begin position="63"/>
        <end position="84"/>
    </location>
</feature>
<evidence type="ECO:0000256" key="1">
    <source>
        <dbReference type="ARBA" id="ARBA00022692"/>
    </source>
</evidence>
<feature type="transmembrane region" description="Helical" evidence="5">
    <location>
        <begin position="262"/>
        <end position="283"/>
    </location>
</feature>
<gene>
    <name evidence="6" type="ORF">SDC9_11927</name>
</gene>
<evidence type="ECO:0000313" key="6">
    <source>
        <dbReference type="EMBL" id="MPL66258.1"/>
    </source>
</evidence>